<dbReference type="EMBL" id="WOBO01000003">
    <property type="protein sequence ID" value="MUK44019.1"/>
    <property type="molecule type" value="Genomic_DNA"/>
</dbReference>
<dbReference type="Proteomes" id="UP000435323">
    <property type="component" value="Unassembled WGS sequence"/>
</dbReference>
<keyword evidence="1" id="KW-0812">Transmembrane</keyword>
<protein>
    <submittedName>
        <fullName evidence="2">DUF2850 domain-containing protein</fullName>
    </submittedName>
</protein>
<feature type="transmembrane region" description="Helical" evidence="1">
    <location>
        <begin position="16"/>
        <end position="36"/>
    </location>
</feature>
<name>A0A6N3YU62_ALIFS</name>
<keyword evidence="1" id="KW-0472">Membrane</keyword>
<dbReference type="RefSeq" id="WP_012533183.1">
    <property type="nucleotide sequence ID" value="NZ_JADOAU010000006.1"/>
</dbReference>
<reference evidence="2 3" key="1">
    <citation type="submission" date="2019-11" db="EMBL/GenBank/DDBJ databases">
        <title>Using colonization assays and comparative genomics to discover symbiosis behaviors and factors in Vibrio fischeri.</title>
        <authorList>
            <person name="Bongrand C."/>
            <person name="Moriano-Gutierrez S."/>
            <person name="Arevalo P."/>
            <person name="Mcfall-Ngai M."/>
            <person name="Visick K."/>
            <person name="Polz M.F."/>
            <person name="Ruby E.G."/>
        </authorList>
    </citation>
    <scope>NUCLEOTIDE SEQUENCE [LARGE SCALE GENOMIC DNA]</scope>
    <source>
        <strain evidence="3">emors.3.2</strain>
    </source>
</reference>
<comment type="caution">
    <text evidence="2">The sequence shown here is derived from an EMBL/GenBank/DDBJ whole genome shotgun (WGS) entry which is preliminary data.</text>
</comment>
<dbReference type="Pfam" id="PF11012">
    <property type="entry name" value="DUF2850"/>
    <property type="match status" value="1"/>
</dbReference>
<evidence type="ECO:0000313" key="3">
    <source>
        <dbReference type="Proteomes" id="UP000435323"/>
    </source>
</evidence>
<dbReference type="InterPro" id="IPR021271">
    <property type="entry name" value="DUF2850"/>
</dbReference>
<evidence type="ECO:0000256" key="1">
    <source>
        <dbReference type="SAM" id="Phobius"/>
    </source>
</evidence>
<keyword evidence="1" id="KW-1133">Transmembrane helix</keyword>
<organism evidence="2 3">
    <name type="scientific">Aliivibrio fischeri</name>
    <name type="common">Vibrio fischeri</name>
    <dbReference type="NCBI Taxonomy" id="668"/>
    <lineage>
        <taxon>Bacteria</taxon>
        <taxon>Pseudomonadati</taxon>
        <taxon>Pseudomonadota</taxon>
        <taxon>Gammaproteobacteria</taxon>
        <taxon>Vibrionales</taxon>
        <taxon>Vibrionaceae</taxon>
        <taxon>Aliivibrio</taxon>
    </lineage>
</organism>
<gene>
    <name evidence="2" type="ORF">GNP77_01375</name>
</gene>
<accession>A0A6N3YU62</accession>
<proteinExistence type="predicted"/>
<dbReference type="AlphaFoldDB" id="A0A6N3YU62"/>
<sequence>MSQAQEKELQKRKVRLLVLIGLVAVGLVAGTIAAMYRAGMFAKMPSTQLYGNWVELGVPSYAQDSFTISSAGIYTHGRLINTQYEFDGTILRYMHGDTEYVYQVEDEDGEQLLRIKPAHYKSSFRKQ</sequence>
<evidence type="ECO:0000313" key="2">
    <source>
        <dbReference type="EMBL" id="MUK44019.1"/>
    </source>
</evidence>